<dbReference type="Pfam" id="PF05380">
    <property type="entry name" value="Peptidase_A17"/>
    <property type="match status" value="1"/>
</dbReference>
<dbReference type="RefSeq" id="XP_011632057.1">
    <property type="nucleotide sequence ID" value="XM_011633755.1"/>
</dbReference>
<sequence length="139" mass="15980">MIFIWMIYPGRTEKNAIKLYKEATELWEKGQFYLRKWRANSSKILEDIKGNDENDKLLKLDEEGALKTLKLLWDATTDMIQYSVNISNTATAITRRSIVSKVAQIYDSLGLLGPILIKGKCASDHQIPIGWDDLLFEEI</sequence>
<dbReference type="Proteomes" id="UP000504615">
    <property type="component" value="Unplaced"/>
</dbReference>
<dbReference type="OrthoDB" id="5985232at2759"/>
<protein>
    <submittedName>
        <fullName evidence="2">Uncharacterized protein LOC105423839</fullName>
    </submittedName>
</protein>
<dbReference type="PANTHER" id="PTHR47331">
    <property type="entry name" value="PHD-TYPE DOMAIN-CONTAINING PROTEIN"/>
    <property type="match status" value="1"/>
</dbReference>
<accession>A0A6I9W144</accession>
<dbReference type="AlphaFoldDB" id="A0A6I9W144"/>
<reference evidence="2" key="1">
    <citation type="submission" date="2025-08" db="UniProtKB">
        <authorList>
            <consortium name="RefSeq"/>
        </authorList>
    </citation>
    <scope>IDENTIFICATION</scope>
</reference>
<gene>
    <name evidence="2" type="primary">LOC105423839</name>
</gene>
<keyword evidence="1" id="KW-1185">Reference proteome</keyword>
<name>A0A6I9W144_9HYME</name>
<proteinExistence type="predicted"/>
<dbReference type="InterPro" id="IPR008042">
    <property type="entry name" value="Retrotrans_Pao"/>
</dbReference>
<evidence type="ECO:0000313" key="1">
    <source>
        <dbReference type="Proteomes" id="UP000504615"/>
    </source>
</evidence>
<dbReference type="GeneID" id="105423839"/>
<organism evidence="1 2">
    <name type="scientific">Pogonomyrmex barbatus</name>
    <name type="common">red harvester ant</name>
    <dbReference type="NCBI Taxonomy" id="144034"/>
    <lineage>
        <taxon>Eukaryota</taxon>
        <taxon>Metazoa</taxon>
        <taxon>Ecdysozoa</taxon>
        <taxon>Arthropoda</taxon>
        <taxon>Hexapoda</taxon>
        <taxon>Insecta</taxon>
        <taxon>Pterygota</taxon>
        <taxon>Neoptera</taxon>
        <taxon>Endopterygota</taxon>
        <taxon>Hymenoptera</taxon>
        <taxon>Apocrita</taxon>
        <taxon>Aculeata</taxon>
        <taxon>Formicoidea</taxon>
        <taxon>Formicidae</taxon>
        <taxon>Myrmicinae</taxon>
        <taxon>Pogonomyrmex</taxon>
    </lineage>
</organism>
<dbReference type="KEGG" id="pbar:105423839"/>
<evidence type="ECO:0000313" key="2">
    <source>
        <dbReference type="RefSeq" id="XP_011632057.1"/>
    </source>
</evidence>